<accession>X1D4H0</accession>
<name>X1D4H0_9ZZZZ</name>
<organism evidence="1">
    <name type="scientific">marine sediment metagenome</name>
    <dbReference type="NCBI Taxonomy" id="412755"/>
    <lineage>
        <taxon>unclassified sequences</taxon>
        <taxon>metagenomes</taxon>
        <taxon>ecological metagenomes</taxon>
    </lineage>
</organism>
<gene>
    <name evidence="1" type="ORF">S01H4_45544</name>
</gene>
<dbReference type="EMBL" id="BART01025363">
    <property type="protein sequence ID" value="GAG99987.1"/>
    <property type="molecule type" value="Genomic_DNA"/>
</dbReference>
<sequence>TEGSQAALWVQRYLNEMKLSGRMERTHLRHLPLVEVVSVPGGASMSPYETSSPPFIAWLGKLTGGLVKMKTIKRVKENVFVDLDFKDMGGSSQ</sequence>
<proteinExistence type="predicted"/>
<comment type="caution">
    <text evidence="1">The sequence shown here is derived from an EMBL/GenBank/DDBJ whole genome shotgun (WGS) entry which is preliminary data.</text>
</comment>
<evidence type="ECO:0000313" key="1">
    <source>
        <dbReference type="EMBL" id="GAG99987.1"/>
    </source>
</evidence>
<protein>
    <submittedName>
        <fullName evidence="1">Uncharacterized protein</fullName>
    </submittedName>
</protein>
<dbReference type="AlphaFoldDB" id="X1D4H0"/>
<reference evidence="1" key="1">
    <citation type="journal article" date="2014" name="Front. Microbiol.">
        <title>High frequency of phylogenetically diverse reductive dehalogenase-homologous genes in deep subseafloor sedimentary metagenomes.</title>
        <authorList>
            <person name="Kawai M."/>
            <person name="Futagami T."/>
            <person name="Toyoda A."/>
            <person name="Takaki Y."/>
            <person name="Nishi S."/>
            <person name="Hori S."/>
            <person name="Arai W."/>
            <person name="Tsubouchi T."/>
            <person name="Morono Y."/>
            <person name="Uchiyama I."/>
            <person name="Ito T."/>
            <person name="Fujiyama A."/>
            <person name="Inagaki F."/>
            <person name="Takami H."/>
        </authorList>
    </citation>
    <scope>NUCLEOTIDE SEQUENCE</scope>
    <source>
        <strain evidence="1">Expedition CK06-06</strain>
    </source>
</reference>
<feature type="non-terminal residue" evidence="1">
    <location>
        <position position="1"/>
    </location>
</feature>